<dbReference type="InterPro" id="IPR023193">
    <property type="entry name" value="EPSP_synthase_CS"/>
</dbReference>
<feature type="binding site" evidence="8">
    <location>
        <position position="42"/>
    </location>
    <ligand>
        <name>3-phosphoshikimate</name>
        <dbReference type="ChEBI" id="CHEBI:145989"/>
    </ligand>
</feature>
<dbReference type="SUPFAM" id="SSF55205">
    <property type="entry name" value="EPT/RTPC-like"/>
    <property type="match status" value="1"/>
</dbReference>
<dbReference type="NCBIfam" id="TIGR01356">
    <property type="entry name" value="aroA"/>
    <property type="match status" value="1"/>
</dbReference>
<dbReference type="CDD" id="cd01556">
    <property type="entry name" value="EPSP_synthase"/>
    <property type="match status" value="1"/>
</dbReference>
<evidence type="ECO:0000256" key="8">
    <source>
        <dbReference type="HAMAP-Rule" id="MF_00210"/>
    </source>
</evidence>
<keyword evidence="6 8" id="KW-0057">Aromatic amino acid biosynthesis</keyword>
<evidence type="ECO:0000256" key="9">
    <source>
        <dbReference type="SAM" id="MobiDB-lite"/>
    </source>
</evidence>
<keyword evidence="5 8" id="KW-0808">Transferase</keyword>
<evidence type="ECO:0000256" key="6">
    <source>
        <dbReference type="ARBA" id="ARBA00023141"/>
    </source>
</evidence>
<organism evidence="11 12">
    <name type="scientific">Mycobacterium helveticum</name>
    <dbReference type="NCBI Taxonomy" id="2592811"/>
    <lineage>
        <taxon>Bacteria</taxon>
        <taxon>Bacillati</taxon>
        <taxon>Actinomycetota</taxon>
        <taxon>Actinomycetes</taxon>
        <taxon>Mycobacteriales</taxon>
        <taxon>Mycobacteriaceae</taxon>
        <taxon>Mycobacterium</taxon>
    </lineage>
</organism>
<feature type="binding site" evidence="8">
    <location>
        <position position="361"/>
    </location>
    <ligand>
        <name>phosphoenolpyruvate</name>
        <dbReference type="ChEBI" id="CHEBI:58702"/>
    </ligand>
</feature>
<accession>A0A557XWQ0</accession>
<feature type="binding site" evidence="8">
    <location>
        <position position="138"/>
    </location>
    <ligand>
        <name>phosphoenolpyruvate</name>
        <dbReference type="ChEBI" id="CHEBI:58702"/>
    </ligand>
</feature>
<name>A0A557XWQ0_9MYCO</name>
<feature type="binding site" evidence="8">
    <location>
        <position position="183"/>
    </location>
    <ligand>
        <name>phosphoenolpyruvate</name>
        <dbReference type="ChEBI" id="CHEBI:58702"/>
    </ligand>
</feature>
<feature type="binding site" evidence="8">
    <location>
        <position position="183"/>
    </location>
    <ligand>
        <name>3-phosphoshikimate</name>
        <dbReference type="ChEBI" id="CHEBI:145989"/>
    </ligand>
</feature>
<dbReference type="Proteomes" id="UP000320513">
    <property type="component" value="Unassembled WGS sequence"/>
</dbReference>
<dbReference type="HAMAP" id="MF_00210">
    <property type="entry name" value="EPSP_synth"/>
    <property type="match status" value="1"/>
</dbReference>
<dbReference type="OrthoDB" id="9809920at2"/>
<gene>
    <name evidence="8 11" type="primary">aroA</name>
    <name evidence="11" type="ORF">FPZ47_09280</name>
</gene>
<feature type="binding site" evidence="8">
    <location>
        <position position="427"/>
    </location>
    <ligand>
        <name>phosphoenolpyruvate</name>
        <dbReference type="ChEBI" id="CHEBI:58702"/>
    </ligand>
</feature>
<protein>
    <recommendedName>
        <fullName evidence="8">3-phosphoshikimate 1-carboxyvinyltransferase</fullName>
        <ecNumber evidence="8">2.5.1.19</ecNumber>
    </recommendedName>
    <alternativeName>
        <fullName evidence="8">5-enolpyruvylshikimate-3-phosphate synthase</fullName>
        <shortName evidence="8">EPSP synthase</shortName>
        <shortName evidence="8">EPSPS</shortName>
    </alternativeName>
</protein>
<evidence type="ECO:0000256" key="7">
    <source>
        <dbReference type="ARBA" id="ARBA00044633"/>
    </source>
</evidence>
<dbReference type="FunFam" id="3.65.10.10:FF:000011">
    <property type="entry name" value="3-phosphoshikimate 1-carboxyvinyltransferase"/>
    <property type="match status" value="1"/>
</dbReference>
<comment type="subcellular location">
    <subcellularLocation>
        <location evidence="8">Cytoplasm</location>
    </subcellularLocation>
</comment>
<dbReference type="PROSITE" id="PS00104">
    <property type="entry name" value="EPSP_SYNTHASE_1"/>
    <property type="match status" value="1"/>
</dbReference>
<evidence type="ECO:0000256" key="3">
    <source>
        <dbReference type="ARBA" id="ARBA00022490"/>
    </source>
</evidence>
<dbReference type="InterPro" id="IPR001986">
    <property type="entry name" value="Enolpyruvate_Tfrase_dom"/>
</dbReference>
<feature type="binding site" evidence="8">
    <location>
        <position position="182"/>
    </location>
    <ligand>
        <name>3-phosphoshikimate</name>
        <dbReference type="ChEBI" id="CHEBI:145989"/>
    </ligand>
</feature>
<evidence type="ECO:0000256" key="1">
    <source>
        <dbReference type="ARBA" id="ARBA00004811"/>
    </source>
</evidence>
<feature type="active site" description="Proton acceptor" evidence="8">
    <location>
        <position position="328"/>
    </location>
</feature>
<dbReference type="GO" id="GO:0009423">
    <property type="term" value="P:chorismate biosynthetic process"/>
    <property type="evidence" value="ECO:0007669"/>
    <property type="project" value="UniProtKB-UniRule"/>
</dbReference>
<feature type="binding site" evidence="8">
    <location>
        <position position="38"/>
    </location>
    <ligand>
        <name>3-phosphoshikimate</name>
        <dbReference type="ChEBI" id="CHEBI:145989"/>
    </ligand>
</feature>
<dbReference type="PANTHER" id="PTHR21090:SF5">
    <property type="entry name" value="PENTAFUNCTIONAL AROM POLYPEPTIDE"/>
    <property type="match status" value="1"/>
</dbReference>
<dbReference type="PIRSF" id="PIRSF000505">
    <property type="entry name" value="EPSPS"/>
    <property type="match status" value="1"/>
</dbReference>
<evidence type="ECO:0000256" key="2">
    <source>
        <dbReference type="ARBA" id="ARBA00009948"/>
    </source>
</evidence>
<dbReference type="EC" id="2.5.1.19" evidence="8"/>
<comment type="subunit">
    <text evidence="8">Monomer.</text>
</comment>
<reference evidence="11 12" key="1">
    <citation type="submission" date="2019-07" db="EMBL/GenBank/DDBJ databases">
        <title>New Mycobacterium species.</title>
        <authorList>
            <person name="Tortoli E."/>
            <person name="Ghielmetti G."/>
            <person name="Friedel U."/>
            <person name="Trovato A."/>
        </authorList>
    </citation>
    <scope>NUCLEOTIDE SEQUENCE [LARGE SCALE GENOMIC DNA]</scope>
    <source>
        <strain evidence="11 12">16-83</strain>
    </source>
</reference>
<dbReference type="EMBL" id="VMQU01000029">
    <property type="protein sequence ID" value="TVS90511.1"/>
    <property type="molecule type" value="Genomic_DNA"/>
</dbReference>
<feature type="binding site" evidence="8">
    <location>
        <position position="37"/>
    </location>
    <ligand>
        <name>3-phosphoshikimate</name>
        <dbReference type="ChEBI" id="CHEBI:145989"/>
    </ligand>
</feature>
<feature type="binding site" evidence="8">
    <location>
        <position position="110"/>
    </location>
    <ligand>
        <name>phosphoenolpyruvate</name>
        <dbReference type="ChEBI" id="CHEBI:58702"/>
    </ligand>
</feature>
<evidence type="ECO:0000256" key="4">
    <source>
        <dbReference type="ARBA" id="ARBA00022605"/>
    </source>
</evidence>
<dbReference type="InterPro" id="IPR013792">
    <property type="entry name" value="RNA3'P_cycl/enolpyr_Trfase_a/b"/>
</dbReference>
<feature type="binding site" evidence="8">
    <location>
        <position position="328"/>
    </location>
    <ligand>
        <name>3-phosphoshikimate</name>
        <dbReference type="ChEBI" id="CHEBI:145989"/>
    </ligand>
</feature>
<dbReference type="FunFam" id="3.65.10.10:FF:000010">
    <property type="entry name" value="3-phosphoshikimate 1-carboxyvinyltransferase"/>
    <property type="match status" value="1"/>
</dbReference>
<evidence type="ECO:0000313" key="11">
    <source>
        <dbReference type="EMBL" id="TVS90511.1"/>
    </source>
</evidence>
<evidence type="ECO:0000259" key="10">
    <source>
        <dbReference type="Pfam" id="PF00275"/>
    </source>
</evidence>
<keyword evidence="4 8" id="KW-0028">Amino-acid biosynthesis</keyword>
<comment type="function">
    <text evidence="8">Catalyzes the transfer of the enolpyruvyl moiety of phosphoenolpyruvate (PEP) to the 5-hydroxyl of shikimate-3-phosphate (S3P) to produce enolpyruvyl shikimate-3-phosphate and inorganic phosphate.</text>
</comment>
<dbReference type="UniPathway" id="UPA00053">
    <property type="reaction ID" value="UER00089"/>
</dbReference>
<evidence type="ECO:0000256" key="5">
    <source>
        <dbReference type="ARBA" id="ARBA00022679"/>
    </source>
</evidence>
<dbReference type="AlphaFoldDB" id="A0A557XWQ0"/>
<feature type="region of interest" description="Disordered" evidence="9">
    <location>
        <begin position="1"/>
        <end position="21"/>
    </location>
</feature>
<dbReference type="Gene3D" id="3.65.10.10">
    <property type="entry name" value="Enolpyruvate transferase domain"/>
    <property type="match status" value="2"/>
</dbReference>
<dbReference type="GO" id="GO:0003866">
    <property type="term" value="F:3-phosphoshikimate 1-carboxyvinyltransferase activity"/>
    <property type="evidence" value="ECO:0007669"/>
    <property type="project" value="UniProtKB-UniRule"/>
</dbReference>
<feature type="domain" description="Enolpyruvate transferase" evidence="10">
    <location>
        <begin position="24"/>
        <end position="434"/>
    </location>
</feature>
<feature type="binding site" evidence="8">
    <location>
        <position position="357"/>
    </location>
    <ligand>
        <name>3-phosphoshikimate</name>
        <dbReference type="ChEBI" id="CHEBI:145989"/>
    </ligand>
</feature>
<dbReference type="GO" id="GO:0008652">
    <property type="term" value="P:amino acid biosynthetic process"/>
    <property type="evidence" value="ECO:0007669"/>
    <property type="project" value="UniProtKB-KW"/>
</dbReference>
<feature type="binding site" evidence="8">
    <location>
        <position position="210"/>
    </location>
    <ligand>
        <name>3-phosphoshikimate</name>
        <dbReference type="ChEBI" id="CHEBI:145989"/>
    </ligand>
</feature>
<feature type="binding site" evidence="8">
    <location>
        <position position="37"/>
    </location>
    <ligand>
        <name>phosphoenolpyruvate</name>
        <dbReference type="ChEBI" id="CHEBI:58702"/>
    </ligand>
</feature>
<comment type="similarity">
    <text evidence="2 8">Belongs to the EPSP synthase family.</text>
</comment>
<dbReference type="GO" id="GO:0009073">
    <property type="term" value="P:aromatic amino acid family biosynthetic process"/>
    <property type="evidence" value="ECO:0007669"/>
    <property type="project" value="UniProtKB-KW"/>
</dbReference>
<dbReference type="InterPro" id="IPR006264">
    <property type="entry name" value="EPSP_synthase"/>
</dbReference>
<comment type="pathway">
    <text evidence="1 8">Metabolic intermediate biosynthesis; chorismate biosynthesis; chorismate from D-erythrose 4-phosphate and phosphoenolpyruvate: step 6/7.</text>
</comment>
<comment type="catalytic activity">
    <reaction evidence="7">
        <text>3-phosphoshikimate + phosphoenolpyruvate = 5-O-(1-carboxyvinyl)-3-phosphoshikimate + phosphate</text>
        <dbReference type="Rhea" id="RHEA:21256"/>
        <dbReference type="ChEBI" id="CHEBI:43474"/>
        <dbReference type="ChEBI" id="CHEBI:57701"/>
        <dbReference type="ChEBI" id="CHEBI:58702"/>
        <dbReference type="ChEBI" id="CHEBI:145989"/>
        <dbReference type="EC" id="2.5.1.19"/>
    </reaction>
    <physiologicalReaction direction="left-to-right" evidence="7">
        <dbReference type="Rhea" id="RHEA:21257"/>
    </physiologicalReaction>
</comment>
<dbReference type="InterPro" id="IPR036968">
    <property type="entry name" value="Enolpyruvate_Tfrase_sf"/>
</dbReference>
<keyword evidence="12" id="KW-1185">Reference proteome</keyword>
<comment type="caution">
    <text evidence="8">Lacks conserved residue(s) required for the propagation of feature annotation.</text>
</comment>
<feature type="binding site" evidence="8">
    <location>
        <position position="402"/>
    </location>
    <ligand>
        <name>phosphoenolpyruvate</name>
        <dbReference type="ChEBI" id="CHEBI:58702"/>
    </ligand>
</feature>
<sequence>MVAEPATGNDGPVSTQPWPAPYATAPVDATVTVPGSKSQTNRALVLAALAAAQGQGASTIGGALRSRDTDLMIGALRTLGLRVDGTGSELTVSGRVDPAPGARVDCGLAGTVLRFVPPLAALADSVVEFDGDEQARTRPIAPLLEALRGLGVRVDGTGLPFRVHGGGSVAGGTVAIDASASSQFVSGLLLCAASFDDGLIVRHTGAALPSAPHIAMTVEMLRQAAVDVDDSIPDRWRVRPGAVTARHWEVEPDLTNAVAFLAAAVVTGGTVRITGWPATSVQPADHILKVLGTLNTFVTQSDSVLEVRGPANYGGYPGFDVDLRAVGELTPTVAALAALASPGSVSRLSGIAHLRGHETDRLAALRAEINRLGGTCTETPDGLVITATPLHAGTWRAYADHRMAMAGAIVGLRVPGVEVDDIGATTKTLPEFPQLWARMLAHRALGEGPGV</sequence>
<dbReference type="GO" id="GO:0005737">
    <property type="term" value="C:cytoplasm"/>
    <property type="evidence" value="ECO:0007669"/>
    <property type="project" value="UniProtKB-SubCell"/>
</dbReference>
<dbReference type="PROSITE" id="PS00885">
    <property type="entry name" value="EPSP_SYNTHASE_2"/>
    <property type="match status" value="1"/>
</dbReference>
<evidence type="ECO:0000313" key="12">
    <source>
        <dbReference type="Proteomes" id="UP000320513"/>
    </source>
</evidence>
<dbReference type="PANTHER" id="PTHR21090">
    <property type="entry name" value="AROM/DEHYDROQUINATE SYNTHASE"/>
    <property type="match status" value="1"/>
</dbReference>
<dbReference type="Pfam" id="PF00275">
    <property type="entry name" value="EPSP_synthase"/>
    <property type="match status" value="1"/>
</dbReference>
<keyword evidence="3 8" id="KW-0963">Cytoplasm</keyword>
<comment type="caution">
    <text evidence="11">The sequence shown here is derived from an EMBL/GenBank/DDBJ whole genome shotgun (WGS) entry which is preliminary data.</text>
</comment>
<feature type="binding site" evidence="8">
    <location>
        <position position="181"/>
    </location>
    <ligand>
        <name>3-phosphoshikimate</name>
        <dbReference type="ChEBI" id="CHEBI:145989"/>
    </ligand>
</feature>
<proteinExistence type="inferred from homology"/>